<accession>A0ABY8AVL6</accession>
<evidence type="ECO:0008006" key="3">
    <source>
        <dbReference type="Google" id="ProtNLM"/>
    </source>
</evidence>
<dbReference type="RefSeq" id="WP_275089364.1">
    <property type="nucleotide sequence ID" value="NZ_CP119078.1"/>
</dbReference>
<proteinExistence type="predicted"/>
<reference evidence="1 2" key="1">
    <citation type="submission" date="2023-02" db="EMBL/GenBank/DDBJ databases">
        <title>Genome Sequence of L. cardiaca H63T.</title>
        <authorList>
            <person name="Lopez A.E."/>
            <person name="Cianciotto N.P."/>
        </authorList>
    </citation>
    <scope>NUCLEOTIDE SEQUENCE [LARGE SCALE GENOMIC DNA]</scope>
    <source>
        <strain evidence="1 2">H63</strain>
    </source>
</reference>
<evidence type="ECO:0000313" key="1">
    <source>
        <dbReference type="EMBL" id="WED43555.1"/>
    </source>
</evidence>
<name>A0ABY8AVL6_9GAMM</name>
<dbReference type="EMBL" id="CP119078">
    <property type="protein sequence ID" value="WED43555.1"/>
    <property type="molecule type" value="Genomic_DNA"/>
</dbReference>
<protein>
    <recommendedName>
        <fullName evidence="3">Dot/Icm T4SS effector</fullName>
    </recommendedName>
</protein>
<dbReference type="Proteomes" id="UP001222087">
    <property type="component" value="Chromosome"/>
</dbReference>
<organism evidence="1 2">
    <name type="scientific">Legionella cardiaca</name>
    <dbReference type="NCBI Taxonomy" id="1071983"/>
    <lineage>
        <taxon>Bacteria</taxon>
        <taxon>Pseudomonadati</taxon>
        <taxon>Pseudomonadota</taxon>
        <taxon>Gammaproteobacteria</taxon>
        <taxon>Legionellales</taxon>
        <taxon>Legionellaceae</taxon>
        <taxon>Legionella</taxon>
    </lineage>
</organism>
<gene>
    <name evidence="1" type="ORF">PXX05_01915</name>
</gene>
<keyword evidence="2" id="KW-1185">Reference proteome</keyword>
<evidence type="ECO:0000313" key="2">
    <source>
        <dbReference type="Proteomes" id="UP001222087"/>
    </source>
</evidence>
<sequence length="228" mass="25898">MKAKTEVTSSPSSYKVIFYNFKSDTLWSHSAVEAETYLSAHPITHFNPPVSNEFHDPDDNATKALELWRNIIKPMVAINMAFGEQEKELSQYEYSSVEVPVSKEQFEKAQRCITQQIAEGKNGSSYYSVFRILGRSCGESSQEVLEAITENTPEATLAKRNFFENIAVWPQSHFQRAERVGKARQQCSQPSIQAPIKEGLFAQPKKLTEASKKGTIKDNMEVERLTYF</sequence>